<dbReference type="PROSITE" id="PS51352">
    <property type="entry name" value="THIOREDOXIN_2"/>
    <property type="match status" value="1"/>
</dbReference>
<dbReference type="Pfam" id="PF13905">
    <property type="entry name" value="Thioredoxin_8"/>
    <property type="match status" value="1"/>
</dbReference>
<gene>
    <name evidence="3" type="ORF">AB0C36_00565</name>
</gene>
<evidence type="ECO:0000256" key="1">
    <source>
        <dbReference type="ARBA" id="ARBA00022737"/>
    </source>
</evidence>
<protein>
    <submittedName>
        <fullName evidence="3">NHL domain-containing thioredoxin family protein</fullName>
    </submittedName>
</protein>
<sequence>MSSTPRRVRVRAPELAGAGGWINTGGSAPTLAGLRGKIVLLDFWTFCCINCLHVLDELRELEEKYRDVLVVIGVHSPKFAHEADHGAVLAAVERHEVRHAVLDDPEMATWRQYAVRAWPTLVVIDPEGYVVAQLAGEGHGHAIDALVAELVGEHEDKRTLHRGDGPYVPAEPPRTDLRFPGKVLRLPSGTLLVSDSGHHSLVELADDGVTVLRRIGNGHRGLTDGGPRHASLAEPQGLALLPAEVAAHVGYDVVVADTANHALRGVSLATGTVRTVAGTGRQWWQGGRTSGAAREVDLSSPWDVAWFGGRVVVAMAGVHQLWEFDPVGESVDVLAGTTNEGLEDGAVESAWFAQPSGLAISPDGHTLWIADSETSALRELTDGRIATAVGEGLFDFGLRDGPADRALLQHPLGVTVLPDGSVAVSDTYNNALRRYDPAAREVTTLATGLREPSDAVVVADDDGVYLMVVESAGHRVTRIRVPDEALSVPEQAHHTARPPVEIAPGSLRLAVVFDVPPGQKLDDRQGPATRLLVDASPPGLLLAGEGPGTELARTLLLDDSVTEGVLHVSAMAASCDALGPDGKPVEYPACHIHQQDWGIPVRQTPDGAPELQLSLATITPPDTEPSTD</sequence>
<dbReference type="SUPFAM" id="SSF52833">
    <property type="entry name" value="Thioredoxin-like"/>
    <property type="match status" value="1"/>
</dbReference>
<keyword evidence="1" id="KW-0677">Repeat</keyword>
<dbReference type="Gene3D" id="3.40.30.10">
    <property type="entry name" value="Glutaredoxin"/>
    <property type="match status" value="1"/>
</dbReference>
<dbReference type="PANTHER" id="PTHR46388:SF2">
    <property type="entry name" value="NHL REPEAT-CONTAINING PROTEIN 2"/>
    <property type="match status" value="1"/>
</dbReference>
<evidence type="ECO:0000259" key="2">
    <source>
        <dbReference type="PROSITE" id="PS51352"/>
    </source>
</evidence>
<dbReference type="Pfam" id="PF01436">
    <property type="entry name" value="NHL"/>
    <property type="match status" value="1"/>
</dbReference>
<dbReference type="InterPro" id="IPR012336">
    <property type="entry name" value="Thioredoxin-like_fold"/>
</dbReference>
<dbReference type="Gene3D" id="2.120.10.30">
    <property type="entry name" value="TolB, C-terminal domain"/>
    <property type="match status" value="2"/>
</dbReference>
<reference evidence="3 4" key="1">
    <citation type="submission" date="2024-06" db="EMBL/GenBank/DDBJ databases">
        <title>The Natural Products Discovery Center: Release of the First 8490 Sequenced Strains for Exploring Actinobacteria Biosynthetic Diversity.</title>
        <authorList>
            <person name="Kalkreuter E."/>
            <person name="Kautsar S.A."/>
            <person name="Yang D."/>
            <person name="Bader C.D."/>
            <person name="Teijaro C.N."/>
            <person name="Fluegel L."/>
            <person name="Davis C.M."/>
            <person name="Simpson J.R."/>
            <person name="Lauterbach L."/>
            <person name="Steele A.D."/>
            <person name="Gui C."/>
            <person name="Meng S."/>
            <person name="Li G."/>
            <person name="Viehrig K."/>
            <person name="Ye F."/>
            <person name="Su P."/>
            <person name="Kiefer A.F."/>
            <person name="Nichols A."/>
            <person name="Cepeda A.J."/>
            <person name="Yan W."/>
            <person name="Fan B."/>
            <person name="Jiang Y."/>
            <person name="Adhikari A."/>
            <person name="Zheng C.-J."/>
            <person name="Schuster L."/>
            <person name="Cowan T.M."/>
            <person name="Smanski M.J."/>
            <person name="Chevrette M.G."/>
            <person name="De Carvalho L.P.S."/>
            <person name="Shen B."/>
        </authorList>
    </citation>
    <scope>NUCLEOTIDE SEQUENCE [LARGE SCALE GENOMIC DNA]</scope>
    <source>
        <strain evidence="3 4">NPDC048946</strain>
    </source>
</reference>
<dbReference type="SUPFAM" id="SSF101898">
    <property type="entry name" value="NHL repeat"/>
    <property type="match status" value="1"/>
</dbReference>
<accession>A0ABV3D8C0</accession>
<dbReference type="InterPro" id="IPR013766">
    <property type="entry name" value="Thioredoxin_domain"/>
</dbReference>
<evidence type="ECO:0000313" key="3">
    <source>
        <dbReference type="EMBL" id="MEU8131980.1"/>
    </source>
</evidence>
<dbReference type="CDD" id="cd14951">
    <property type="entry name" value="NHL-2_like"/>
    <property type="match status" value="1"/>
</dbReference>
<dbReference type="PANTHER" id="PTHR46388">
    <property type="entry name" value="NHL REPEAT-CONTAINING PROTEIN 2"/>
    <property type="match status" value="1"/>
</dbReference>
<name>A0ABV3D8C0_9ACTN</name>
<feature type="domain" description="Thioredoxin" evidence="2">
    <location>
        <begin position="6"/>
        <end position="152"/>
    </location>
</feature>
<dbReference type="RefSeq" id="WP_358347054.1">
    <property type="nucleotide sequence ID" value="NZ_JBEZFP010000001.1"/>
</dbReference>
<dbReference type="InterPro" id="IPR001258">
    <property type="entry name" value="NHL_repeat"/>
</dbReference>
<evidence type="ECO:0000313" key="4">
    <source>
        <dbReference type="Proteomes" id="UP001551482"/>
    </source>
</evidence>
<organism evidence="3 4">
    <name type="scientific">Streptodolium elevatio</name>
    <dbReference type="NCBI Taxonomy" id="3157996"/>
    <lineage>
        <taxon>Bacteria</taxon>
        <taxon>Bacillati</taxon>
        <taxon>Actinomycetota</taxon>
        <taxon>Actinomycetes</taxon>
        <taxon>Kitasatosporales</taxon>
        <taxon>Streptomycetaceae</taxon>
        <taxon>Streptodolium</taxon>
    </lineage>
</organism>
<dbReference type="InterPro" id="IPR045302">
    <property type="entry name" value="NHL2_NHL_rpt_dom"/>
</dbReference>
<dbReference type="InterPro" id="IPR036249">
    <property type="entry name" value="Thioredoxin-like_sf"/>
</dbReference>
<keyword evidence="4" id="KW-1185">Reference proteome</keyword>
<dbReference type="Proteomes" id="UP001551482">
    <property type="component" value="Unassembled WGS sequence"/>
</dbReference>
<comment type="caution">
    <text evidence="3">The sequence shown here is derived from an EMBL/GenBank/DDBJ whole genome shotgun (WGS) entry which is preliminary data.</text>
</comment>
<proteinExistence type="predicted"/>
<dbReference type="EMBL" id="JBEZFP010000001">
    <property type="protein sequence ID" value="MEU8131980.1"/>
    <property type="molecule type" value="Genomic_DNA"/>
</dbReference>
<dbReference type="InterPro" id="IPR011042">
    <property type="entry name" value="6-blade_b-propeller_TolB-like"/>
</dbReference>